<dbReference type="PANTHER" id="PTHR30071:SF1">
    <property type="entry name" value="CYTOCHROME B_B6 PROTEIN-RELATED"/>
    <property type="match status" value="1"/>
</dbReference>
<evidence type="ECO:0000256" key="6">
    <source>
        <dbReference type="SAM" id="Phobius"/>
    </source>
</evidence>
<dbReference type="GO" id="GO:0005886">
    <property type="term" value="C:plasma membrane"/>
    <property type="evidence" value="ECO:0007669"/>
    <property type="project" value="TreeGrafter"/>
</dbReference>
<comment type="caution">
    <text evidence="8">The sequence shown here is derived from an EMBL/GenBank/DDBJ whole genome shotgun (WGS) entry which is preliminary data.</text>
</comment>
<evidence type="ECO:0000256" key="1">
    <source>
        <dbReference type="ARBA" id="ARBA00004141"/>
    </source>
</evidence>
<keyword evidence="5 6" id="KW-0472">Membrane</keyword>
<evidence type="ECO:0000256" key="2">
    <source>
        <dbReference type="ARBA" id="ARBA00022692"/>
    </source>
</evidence>
<organism evidence="8 9">
    <name type="scientific">Flavimobilis soli</name>
    <dbReference type="NCBI Taxonomy" id="442709"/>
    <lineage>
        <taxon>Bacteria</taxon>
        <taxon>Bacillati</taxon>
        <taxon>Actinomycetota</taxon>
        <taxon>Actinomycetes</taxon>
        <taxon>Micrococcales</taxon>
        <taxon>Jonesiaceae</taxon>
        <taxon>Flavimobilis</taxon>
    </lineage>
</organism>
<keyword evidence="4 6" id="KW-1133">Transmembrane helix</keyword>
<gene>
    <name evidence="8" type="ORF">ATL41_1234</name>
</gene>
<feature type="transmembrane region" description="Helical" evidence="6">
    <location>
        <begin position="315"/>
        <end position="336"/>
    </location>
</feature>
<dbReference type="RefSeq" id="WP_098457681.1">
    <property type="nucleotide sequence ID" value="NZ_PDJH01000001.1"/>
</dbReference>
<dbReference type="InterPro" id="IPR017562">
    <property type="entry name" value="Cyt_c_biogenesis_CcsA"/>
</dbReference>
<dbReference type="Proteomes" id="UP000221394">
    <property type="component" value="Unassembled WGS sequence"/>
</dbReference>
<dbReference type="OrthoDB" id="9814290at2"/>
<dbReference type="EMBL" id="PDJH01000001">
    <property type="protein sequence ID" value="PFG36507.1"/>
    <property type="molecule type" value="Genomic_DNA"/>
</dbReference>
<feature type="transmembrane region" description="Helical" evidence="6">
    <location>
        <begin position="6"/>
        <end position="27"/>
    </location>
</feature>
<dbReference type="GO" id="GO:0020037">
    <property type="term" value="F:heme binding"/>
    <property type="evidence" value="ECO:0007669"/>
    <property type="project" value="InterPro"/>
</dbReference>
<dbReference type="PANTHER" id="PTHR30071">
    <property type="entry name" value="HEME EXPORTER PROTEIN C"/>
    <property type="match status" value="1"/>
</dbReference>
<feature type="domain" description="Cytochrome c assembly protein" evidence="7">
    <location>
        <begin position="130"/>
        <end position="338"/>
    </location>
</feature>
<feature type="transmembrane region" description="Helical" evidence="6">
    <location>
        <begin position="193"/>
        <end position="218"/>
    </location>
</feature>
<accession>A0A2A9EBR6</accession>
<dbReference type="InterPro" id="IPR045062">
    <property type="entry name" value="Cyt_c_biogenesis_CcsA/CcmC"/>
</dbReference>
<reference evidence="8 9" key="1">
    <citation type="submission" date="2017-10" db="EMBL/GenBank/DDBJ databases">
        <title>Sequencing the genomes of 1000 actinobacteria strains.</title>
        <authorList>
            <person name="Klenk H.-P."/>
        </authorList>
    </citation>
    <scope>NUCLEOTIDE SEQUENCE [LARGE SCALE GENOMIC DNA]</scope>
    <source>
        <strain evidence="8 9">DSM 21574</strain>
    </source>
</reference>
<feature type="transmembrane region" description="Helical" evidence="6">
    <location>
        <begin position="131"/>
        <end position="151"/>
    </location>
</feature>
<sequence>MTIGEISDILVWGAATAYTIAMVAFAIDMARRAGAPAQAAAPQPALATATPVTATASTPTSVTTPGWSARPDATVGTSAAANAGRGKGTPWGAWRSSKALGIAMSTLWLGFFFNLAGIITRGVAAGRAPWANMYEFTLVGAFCTVLVFLVIQQRLEVRFLGIFVTILSISALMVALNAFHVEAAGVQPALQSYWLVIHVGIAILATGVFGVAFAVSVLQLLQDSRENGSAVLASWHWLDSVPRPAQLEMLSFRINALGFVLWTFTIIGGSVWAEDAWGRYWGWDPKEVWSFVIWVVYAAYLHARTTRGWSGRRAAWFVVVGFACVLFNFTGVNILFNGKHSYSQI</sequence>
<feature type="transmembrane region" description="Helical" evidence="6">
    <location>
        <begin position="158"/>
        <end position="181"/>
    </location>
</feature>
<feature type="transmembrane region" description="Helical" evidence="6">
    <location>
        <begin position="288"/>
        <end position="303"/>
    </location>
</feature>
<name>A0A2A9EBR6_9MICO</name>
<evidence type="ECO:0000256" key="4">
    <source>
        <dbReference type="ARBA" id="ARBA00022989"/>
    </source>
</evidence>
<feature type="transmembrane region" description="Helical" evidence="6">
    <location>
        <begin position="99"/>
        <end position="119"/>
    </location>
</feature>
<dbReference type="GO" id="GO:0017004">
    <property type="term" value="P:cytochrome complex assembly"/>
    <property type="evidence" value="ECO:0007669"/>
    <property type="project" value="UniProtKB-KW"/>
</dbReference>
<evidence type="ECO:0000313" key="8">
    <source>
        <dbReference type="EMBL" id="PFG36507.1"/>
    </source>
</evidence>
<dbReference type="NCBIfam" id="TIGR03144">
    <property type="entry name" value="cytochr_II_ccsB"/>
    <property type="match status" value="1"/>
</dbReference>
<keyword evidence="2 6" id="KW-0812">Transmembrane</keyword>
<feature type="transmembrane region" description="Helical" evidence="6">
    <location>
        <begin position="252"/>
        <end position="273"/>
    </location>
</feature>
<keyword evidence="3" id="KW-0201">Cytochrome c-type biogenesis</keyword>
<keyword evidence="9" id="KW-1185">Reference proteome</keyword>
<comment type="subcellular location">
    <subcellularLocation>
        <location evidence="1">Membrane</location>
        <topology evidence="1">Multi-pass membrane protein</topology>
    </subcellularLocation>
</comment>
<evidence type="ECO:0000313" key="9">
    <source>
        <dbReference type="Proteomes" id="UP000221394"/>
    </source>
</evidence>
<proteinExistence type="predicted"/>
<evidence type="ECO:0000259" key="7">
    <source>
        <dbReference type="Pfam" id="PF01578"/>
    </source>
</evidence>
<dbReference type="InterPro" id="IPR002541">
    <property type="entry name" value="Cyt_c_assembly"/>
</dbReference>
<evidence type="ECO:0000256" key="5">
    <source>
        <dbReference type="ARBA" id="ARBA00023136"/>
    </source>
</evidence>
<protein>
    <submittedName>
        <fullName evidence="8">Cytochrome c-type biogenesis protein CcsB</fullName>
    </submittedName>
</protein>
<dbReference type="Pfam" id="PF01578">
    <property type="entry name" value="Cytochrom_C_asm"/>
    <property type="match status" value="1"/>
</dbReference>
<evidence type="ECO:0000256" key="3">
    <source>
        <dbReference type="ARBA" id="ARBA00022748"/>
    </source>
</evidence>
<dbReference type="AlphaFoldDB" id="A0A2A9EBR6"/>